<dbReference type="EMBL" id="CP073720">
    <property type="protein sequence ID" value="UWP86634.1"/>
    <property type="molecule type" value="Genomic_DNA"/>
</dbReference>
<evidence type="ECO:0000313" key="3">
    <source>
        <dbReference type="Proteomes" id="UP001059617"/>
    </source>
</evidence>
<protein>
    <submittedName>
        <fullName evidence="2">ABATE domain-containing protein</fullName>
    </submittedName>
</protein>
<accession>A0ABY5WAY5</accession>
<sequence>MEYWDLSRCLVSTIRHDGNGGVADDLDTVAGLAGWLAETPDLGAEPPAATEELRLRVTALRAAIRSLFARAVHPLEPSRADARNLIDVETALARLNAATAGLGPPTLQWPPDSAPRLIYPITATNAEGRLLAVLAEAATGFLASPDVTRLRACPAPRCVRYFLQDDPRQAWCKPSCGNRARVARHYQRHRSD</sequence>
<gene>
    <name evidence="2" type="ORF">Dfulv_21295</name>
</gene>
<dbReference type="InterPro" id="IPR023286">
    <property type="entry name" value="ABATE_dom_sf"/>
</dbReference>
<dbReference type="Pfam" id="PF07336">
    <property type="entry name" value="ABATE"/>
    <property type="match status" value="1"/>
</dbReference>
<dbReference type="Pfam" id="PF11706">
    <property type="entry name" value="zf-CGNR"/>
    <property type="match status" value="1"/>
</dbReference>
<dbReference type="RefSeq" id="WP_259865999.1">
    <property type="nucleotide sequence ID" value="NZ_BAAAST010000003.1"/>
</dbReference>
<dbReference type="InterPro" id="IPR021005">
    <property type="entry name" value="Znf_CGNR"/>
</dbReference>
<reference evidence="2" key="1">
    <citation type="submission" date="2021-04" db="EMBL/GenBank/DDBJ databases">
        <authorList>
            <person name="Hartkoorn R.C."/>
            <person name="Beaudoing E."/>
            <person name="Hot D."/>
        </authorList>
    </citation>
    <scope>NUCLEOTIDE SEQUENCE</scope>
    <source>
        <strain evidence="2">NRRL B-16292</strain>
    </source>
</reference>
<organism evidence="2 3">
    <name type="scientific">Dactylosporangium fulvum</name>
    <dbReference type="NCBI Taxonomy" id="53359"/>
    <lineage>
        <taxon>Bacteria</taxon>
        <taxon>Bacillati</taxon>
        <taxon>Actinomycetota</taxon>
        <taxon>Actinomycetes</taxon>
        <taxon>Micromonosporales</taxon>
        <taxon>Micromonosporaceae</taxon>
        <taxon>Dactylosporangium</taxon>
    </lineage>
</organism>
<proteinExistence type="predicted"/>
<dbReference type="InterPro" id="IPR010852">
    <property type="entry name" value="ABATE"/>
</dbReference>
<evidence type="ECO:0000313" key="2">
    <source>
        <dbReference type="EMBL" id="UWP86634.1"/>
    </source>
</evidence>
<feature type="domain" description="Zinc finger CGNR" evidence="1">
    <location>
        <begin position="149"/>
        <end position="189"/>
    </location>
</feature>
<dbReference type="SUPFAM" id="SSF160904">
    <property type="entry name" value="Jann2411-like"/>
    <property type="match status" value="1"/>
</dbReference>
<name>A0ABY5WAY5_9ACTN</name>
<keyword evidence="3" id="KW-1185">Reference proteome</keyword>
<dbReference type="PANTHER" id="PTHR35525:SF3">
    <property type="entry name" value="BLL6575 PROTEIN"/>
    <property type="match status" value="1"/>
</dbReference>
<evidence type="ECO:0000259" key="1">
    <source>
        <dbReference type="Pfam" id="PF11706"/>
    </source>
</evidence>
<dbReference type="Gene3D" id="1.10.3300.10">
    <property type="entry name" value="Jann2411-like domain"/>
    <property type="match status" value="1"/>
</dbReference>
<dbReference type="Proteomes" id="UP001059617">
    <property type="component" value="Chromosome"/>
</dbReference>
<reference evidence="2" key="2">
    <citation type="submission" date="2022-09" db="EMBL/GenBank/DDBJ databases">
        <title>Biosynthetic gene clusters of Dactylosporangioum fulvum.</title>
        <authorList>
            <person name="Caradec T."/>
        </authorList>
    </citation>
    <scope>NUCLEOTIDE SEQUENCE</scope>
    <source>
        <strain evidence="2">NRRL B-16292</strain>
    </source>
</reference>
<dbReference type="PANTHER" id="PTHR35525">
    <property type="entry name" value="BLL6575 PROTEIN"/>
    <property type="match status" value="1"/>
</dbReference>